<name>A0A1E5GE61_9ENTE</name>
<dbReference type="Proteomes" id="UP000094068">
    <property type="component" value="Unassembled WGS sequence"/>
</dbReference>
<dbReference type="InterPro" id="IPR002912">
    <property type="entry name" value="ACT_dom"/>
</dbReference>
<keyword evidence="6" id="KW-1185">Reference proteome</keyword>
<dbReference type="CDD" id="cd02205">
    <property type="entry name" value="CBS_pair_SF"/>
    <property type="match status" value="1"/>
</dbReference>
<accession>A0A1E5GE61</accession>
<dbReference type="PANTHER" id="PTHR43080:SF2">
    <property type="entry name" value="CBS DOMAIN-CONTAINING PROTEIN"/>
    <property type="match status" value="1"/>
</dbReference>
<proteinExistence type="predicted"/>
<feature type="domain" description="CBS" evidence="3">
    <location>
        <begin position="81"/>
        <end position="140"/>
    </location>
</feature>
<feature type="domain" description="ACT" evidence="4">
    <location>
        <begin position="144"/>
        <end position="220"/>
    </location>
</feature>
<organism evidence="5 6">
    <name type="scientific">Enterococcus ureasiticus</name>
    <dbReference type="NCBI Taxonomy" id="903984"/>
    <lineage>
        <taxon>Bacteria</taxon>
        <taxon>Bacillati</taxon>
        <taxon>Bacillota</taxon>
        <taxon>Bacilli</taxon>
        <taxon>Lactobacillales</taxon>
        <taxon>Enterococcaceae</taxon>
        <taxon>Enterococcus</taxon>
    </lineage>
</organism>
<feature type="domain" description="CBS" evidence="3">
    <location>
        <begin position="7"/>
        <end position="63"/>
    </location>
</feature>
<dbReference type="PROSITE" id="PS51671">
    <property type="entry name" value="ACT"/>
    <property type="match status" value="1"/>
</dbReference>
<dbReference type="OrthoDB" id="9802114at2"/>
<dbReference type="SUPFAM" id="SSF55021">
    <property type="entry name" value="ACT-like"/>
    <property type="match status" value="1"/>
</dbReference>
<dbReference type="CDD" id="cd04584">
    <property type="entry name" value="CBS_pair_AcuB_like"/>
    <property type="match status" value="1"/>
</dbReference>
<dbReference type="Gene3D" id="3.30.70.260">
    <property type="match status" value="1"/>
</dbReference>
<protein>
    <recommendedName>
        <fullName evidence="7">CBS domain-containing protein</fullName>
    </recommendedName>
</protein>
<dbReference type="RefSeq" id="WP_069646716.1">
    <property type="nucleotide sequence ID" value="NZ_MIJZ01000014.1"/>
</dbReference>
<dbReference type="Pfam" id="PF00571">
    <property type="entry name" value="CBS"/>
    <property type="match status" value="2"/>
</dbReference>
<dbReference type="InterPro" id="IPR000644">
    <property type="entry name" value="CBS_dom"/>
</dbReference>
<evidence type="ECO:0000259" key="3">
    <source>
        <dbReference type="PROSITE" id="PS51371"/>
    </source>
</evidence>
<evidence type="ECO:0000313" key="6">
    <source>
        <dbReference type="Proteomes" id="UP000094068"/>
    </source>
</evidence>
<dbReference type="InterPro" id="IPR045865">
    <property type="entry name" value="ACT-like_dom_sf"/>
</dbReference>
<dbReference type="InterPro" id="IPR051257">
    <property type="entry name" value="Diverse_CBS-Domain"/>
</dbReference>
<keyword evidence="1 2" id="KW-0129">CBS domain</keyword>
<dbReference type="Gene3D" id="3.10.580.10">
    <property type="entry name" value="CBS-domain"/>
    <property type="match status" value="1"/>
</dbReference>
<dbReference type="EMBL" id="MIJZ01000014">
    <property type="protein sequence ID" value="OEG10969.1"/>
    <property type="molecule type" value="Genomic_DNA"/>
</dbReference>
<dbReference type="SMART" id="SM00116">
    <property type="entry name" value="CBS"/>
    <property type="match status" value="2"/>
</dbReference>
<evidence type="ECO:0000256" key="2">
    <source>
        <dbReference type="PROSITE-ProRule" id="PRU00703"/>
    </source>
</evidence>
<dbReference type="PROSITE" id="PS51371">
    <property type="entry name" value="CBS"/>
    <property type="match status" value="2"/>
</dbReference>
<comment type="caution">
    <text evidence="5">The sequence shown here is derived from an EMBL/GenBank/DDBJ whole genome shotgun (WGS) entry which is preliminary data.</text>
</comment>
<evidence type="ECO:0008006" key="7">
    <source>
        <dbReference type="Google" id="ProtNLM"/>
    </source>
</evidence>
<evidence type="ECO:0000259" key="4">
    <source>
        <dbReference type="PROSITE" id="PS51671"/>
    </source>
</evidence>
<evidence type="ECO:0000256" key="1">
    <source>
        <dbReference type="ARBA" id="ARBA00023122"/>
    </source>
</evidence>
<gene>
    <name evidence="5" type="ORF">BCR21_11845</name>
</gene>
<dbReference type="PANTHER" id="PTHR43080">
    <property type="entry name" value="CBS DOMAIN-CONTAINING PROTEIN CBSX3, MITOCHONDRIAL"/>
    <property type="match status" value="1"/>
</dbReference>
<dbReference type="InterPro" id="IPR046342">
    <property type="entry name" value="CBS_dom_sf"/>
</dbReference>
<dbReference type="SUPFAM" id="SSF54631">
    <property type="entry name" value="CBS-domain pair"/>
    <property type="match status" value="1"/>
</dbReference>
<evidence type="ECO:0000313" key="5">
    <source>
        <dbReference type="EMBL" id="OEG10969.1"/>
    </source>
</evidence>
<dbReference type="Pfam" id="PF01842">
    <property type="entry name" value="ACT"/>
    <property type="match status" value="1"/>
</dbReference>
<reference evidence="6" key="1">
    <citation type="submission" date="2016-09" db="EMBL/GenBank/DDBJ databases">
        <authorList>
            <person name="Gulvik C.A."/>
        </authorList>
    </citation>
    <scope>NUCLEOTIDE SEQUENCE [LARGE SCALE GENOMIC DNA]</scope>
    <source>
        <strain evidence="6">DSM 23328</strain>
    </source>
</reference>
<dbReference type="STRING" id="903984.BCR21_11845"/>
<dbReference type="AlphaFoldDB" id="A0A1E5GE61"/>
<sequence>MSVSDFMTKNLVVAQPEMKIFDAVDLMKKNNIHRLPVVKGEQVIGLITEGTIQSAMPSKATSLSVYEVNYLLNKTTVADIMVKDVQTIKPEASLEDGIFKMRQNNIGVLPVVDANKTLVGIITNNDIFDAFLKITGYNDGGSRVQLRIPEDHKGILADITKLLADNDFSILTVVVNRKELETIIELQIESRETQQIEKILKEANYDVFEATFISKKNLKSE</sequence>